<dbReference type="OrthoDB" id="529273at2759"/>
<comment type="caution">
    <text evidence="3">The sequence shown here is derived from an EMBL/GenBank/DDBJ whole genome shotgun (WGS) entry which is preliminary data.</text>
</comment>
<keyword evidence="2" id="KW-0812">Transmembrane</keyword>
<evidence type="ECO:0000256" key="2">
    <source>
        <dbReference type="SAM" id="Phobius"/>
    </source>
</evidence>
<gene>
    <name evidence="3" type="ORF">TrCOL_g7273</name>
</gene>
<feature type="compositionally biased region" description="Polar residues" evidence="1">
    <location>
        <begin position="75"/>
        <end position="84"/>
    </location>
</feature>
<evidence type="ECO:0000256" key="1">
    <source>
        <dbReference type="SAM" id="MobiDB-lite"/>
    </source>
</evidence>
<keyword evidence="2" id="KW-1133">Transmembrane helix</keyword>
<feature type="region of interest" description="Disordered" evidence="1">
    <location>
        <begin position="36"/>
        <end position="86"/>
    </location>
</feature>
<feature type="transmembrane region" description="Helical" evidence="2">
    <location>
        <begin position="7"/>
        <end position="26"/>
    </location>
</feature>
<evidence type="ECO:0008006" key="5">
    <source>
        <dbReference type="Google" id="ProtNLM"/>
    </source>
</evidence>
<keyword evidence="2" id="KW-0472">Membrane</keyword>
<keyword evidence="4" id="KW-1185">Reference proteome</keyword>
<dbReference type="InterPro" id="IPR007657">
    <property type="entry name" value="Glycosyltransferase_61"/>
</dbReference>
<dbReference type="Proteomes" id="UP001165065">
    <property type="component" value="Unassembled WGS sequence"/>
</dbReference>
<dbReference type="EMBL" id="BRYA01000440">
    <property type="protein sequence ID" value="GMI48869.1"/>
    <property type="molecule type" value="Genomic_DNA"/>
</dbReference>
<dbReference type="AlphaFoldDB" id="A0A9W7GNE8"/>
<evidence type="ECO:0000313" key="4">
    <source>
        <dbReference type="Proteomes" id="UP001165065"/>
    </source>
</evidence>
<name>A0A9W7GNE8_9STRA</name>
<reference evidence="4" key="1">
    <citation type="journal article" date="2023" name="Commun. Biol.">
        <title>Genome analysis of Parmales, the sister group of diatoms, reveals the evolutionary specialization of diatoms from phago-mixotrophs to photoautotrophs.</title>
        <authorList>
            <person name="Ban H."/>
            <person name="Sato S."/>
            <person name="Yoshikawa S."/>
            <person name="Yamada K."/>
            <person name="Nakamura Y."/>
            <person name="Ichinomiya M."/>
            <person name="Sato N."/>
            <person name="Blanc-Mathieu R."/>
            <person name="Endo H."/>
            <person name="Kuwata A."/>
            <person name="Ogata H."/>
        </authorList>
    </citation>
    <scope>NUCLEOTIDE SEQUENCE [LARGE SCALE GENOMIC DNA]</scope>
</reference>
<protein>
    <recommendedName>
        <fullName evidence="5">Glycosyltransferase</fullName>
    </recommendedName>
</protein>
<dbReference type="GO" id="GO:0016757">
    <property type="term" value="F:glycosyltransferase activity"/>
    <property type="evidence" value="ECO:0007669"/>
    <property type="project" value="InterPro"/>
</dbReference>
<proteinExistence type="predicted"/>
<dbReference type="PANTHER" id="PTHR20961">
    <property type="entry name" value="GLYCOSYLTRANSFERASE"/>
    <property type="match status" value="1"/>
</dbReference>
<evidence type="ECO:0000313" key="3">
    <source>
        <dbReference type="EMBL" id="GMI48869.1"/>
    </source>
</evidence>
<accession>A0A9W7GNE8</accession>
<organism evidence="3 4">
    <name type="scientific">Triparma columacea</name>
    <dbReference type="NCBI Taxonomy" id="722753"/>
    <lineage>
        <taxon>Eukaryota</taxon>
        <taxon>Sar</taxon>
        <taxon>Stramenopiles</taxon>
        <taxon>Ochrophyta</taxon>
        <taxon>Bolidophyceae</taxon>
        <taxon>Parmales</taxon>
        <taxon>Triparmaceae</taxon>
        <taxon>Triparma</taxon>
    </lineage>
</organism>
<sequence>MRTSKAALFGFLMAAVITYYNFTFFARLSEEPNRGAGDEEALATEPEVHLKADNSNSKESSAMGGETEKAEQQPEADNSNSKESSAIGVETEIAEQQPEADNSNSKESSAMFETTIGSSPLVSTVHCVGETFTDKAWAHRSCEFTNICFDRKRKDFVLFKPEASSGHQHQGGTYVSSSSSYDLSLSLGGINPRWNWGINGGIEKLKWFPRILNGPLIEDYHRMEDVTLIPWHCMNGLNVGHLLWDDFLPLYTLLGMFSLEQTKLFIVRHILDEPLWATCEFNPSRNKGKCEANFEKWFKIMGVGAPFFTNKTLHEQVPVTSNYLCFDRAVAGLGLLTDHGDKLHGWAQKDYEISNNIGRGRIMWEFRSFMLENLKIDSLSLPKSKPRIITVSCHSSNDSRRSLSFDKQVKILRERLGGDDSDVVINQVKFAEYSVEEQAKIAIESSVMITAVGGGAVTATFLPKGATLVLFFPFDNNHQKGTAARLDWDYFNNAAYMRTHWFPIETMNEDESLTALADLVAHELQIISSHH</sequence>